<dbReference type="EMBL" id="JANPWB010000013">
    <property type="protein sequence ID" value="KAJ1106815.1"/>
    <property type="molecule type" value="Genomic_DNA"/>
</dbReference>
<accession>A0AAV7MSU4</accession>
<sequence>MAREHGYNSGSQKKAGSDPVSSSSEQSSEQGDDPPRKRKKKVHHQEAPTPKLLTFEPEDIVHPRSSLWLPPPEVADYVESHIRHSFDKEVRSRLSLSEAVQCGETSPNPKFVGVPQLARAVSHSRGYRSGELIKESFIAQKQKKATTLADLK</sequence>
<comment type="caution">
    <text evidence="2">The sequence shown here is derived from an EMBL/GenBank/DDBJ whole genome shotgun (WGS) entry which is preliminary data.</text>
</comment>
<evidence type="ECO:0000313" key="3">
    <source>
        <dbReference type="Proteomes" id="UP001066276"/>
    </source>
</evidence>
<name>A0AAV7MSU4_PLEWA</name>
<dbReference type="Proteomes" id="UP001066276">
    <property type="component" value="Chromosome 9"/>
</dbReference>
<keyword evidence="3" id="KW-1185">Reference proteome</keyword>
<organism evidence="2 3">
    <name type="scientific">Pleurodeles waltl</name>
    <name type="common">Iberian ribbed newt</name>
    <dbReference type="NCBI Taxonomy" id="8319"/>
    <lineage>
        <taxon>Eukaryota</taxon>
        <taxon>Metazoa</taxon>
        <taxon>Chordata</taxon>
        <taxon>Craniata</taxon>
        <taxon>Vertebrata</taxon>
        <taxon>Euteleostomi</taxon>
        <taxon>Amphibia</taxon>
        <taxon>Batrachia</taxon>
        <taxon>Caudata</taxon>
        <taxon>Salamandroidea</taxon>
        <taxon>Salamandridae</taxon>
        <taxon>Pleurodelinae</taxon>
        <taxon>Pleurodeles</taxon>
    </lineage>
</organism>
<reference evidence="2" key="1">
    <citation type="journal article" date="2022" name="bioRxiv">
        <title>Sequencing and chromosome-scale assembly of the giantPleurodeles waltlgenome.</title>
        <authorList>
            <person name="Brown T."/>
            <person name="Elewa A."/>
            <person name="Iarovenko S."/>
            <person name="Subramanian E."/>
            <person name="Araus A.J."/>
            <person name="Petzold A."/>
            <person name="Susuki M."/>
            <person name="Suzuki K.-i.T."/>
            <person name="Hayashi T."/>
            <person name="Toyoda A."/>
            <person name="Oliveira C."/>
            <person name="Osipova E."/>
            <person name="Leigh N.D."/>
            <person name="Simon A."/>
            <person name="Yun M.H."/>
        </authorList>
    </citation>
    <scope>NUCLEOTIDE SEQUENCE</scope>
    <source>
        <strain evidence="2">20211129_DDA</strain>
        <tissue evidence="2">Liver</tissue>
    </source>
</reference>
<protein>
    <submittedName>
        <fullName evidence="2">Uncharacterized protein</fullName>
    </submittedName>
</protein>
<proteinExistence type="predicted"/>
<evidence type="ECO:0000256" key="1">
    <source>
        <dbReference type="SAM" id="MobiDB-lite"/>
    </source>
</evidence>
<gene>
    <name evidence="2" type="ORF">NDU88_004213</name>
</gene>
<dbReference type="AlphaFoldDB" id="A0AAV7MSU4"/>
<feature type="region of interest" description="Disordered" evidence="1">
    <location>
        <begin position="1"/>
        <end position="57"/>
    </location>
</feature>
<evidence type="ECO:0000313" key="2">
    <source>
        <dbReference type="EMBL" id="KAJ1106815.1"/>
    </source>
</evidence>